<feature type="chain" id="PRO_5040773390" evidence="1">
    <location>
        <begin position="28"/>
        <end position="270"/>
    </location>
</feature>
<evidence type="ECO:0000313" key="2">
    <source>
        <dbReference type="EMBL" id="KAJ5108336.1"/>
    </source>
</evidence>
<reference evidence="2" key="1">
    <citation type="submission" date="2022-11" db="EMBL/GenBank/DDBJ databases">
        <authorList>
            <person name="Petersen C."/>
        </authorList>
    </citation>
    <scope>NUCLEOTIDE SEQUENCE</scope>
    <source>
        <strain evidence="2">IBT 30069</strain>
    </source>
</reference>
<reference evidence="2" key="2">
    <citation type="journal article" date="2023" name="IMA Fungus">
        <title>Comparative genomic study of the Penicillium genus elucidates a diverse pangenome and 15 lateral gene transfer events.</title>
        <authorList>
            <person name="Petersen C."/>
            <person name="Sorensen T."/>
            <person name="Nielsen M.R."/>
            <person name="Sondergaard T.E."/>
            <person name="Sorensen J.L."/>
            <person name="Fitzpatrick D.A."/>
            <person name="Frisvad J.C."/>
            <person name="Nielsen K.L."/>
        </authorList>
    </citation>
    <scope>NUCLEOTIDE SEQUENCE</scope>
    <source>
        <strain evidence="2">IBT 30069</strain>
    </source>
</reference>
<comment type="caution">
    <text evidence="2">The sequence shown here is derived from an EMBL/GenBank/DDBJ whole genome shotgun (WGS) entry which is preliminary data.</text>
</comment>
<dbReference type="Proteomes" id="UP001149165">
    <property type="component" value="Unassembled WGS sequence"/>
</dbReference>
<keyword evidence="1" id="KW-0732">Signal</keyword>
<sequence length="270" mass="29490">MAYSVVGWLTRPWMLILALGLLQPSSAQFCSFWTLGCIDALAQVAVPFDFSPLFADPITLFYSFDSSKFGKGDGPMTKTAFWLGYKNHNVNPNIIETNTTSEVALRVGNLTGTPAGGNNGCDGIWGEKCSHNIKTALQQSIFNLVTSHKYYSQPLATVLNEYLIDQPDLEECGPHVFDVAAIPVQDFAYEEFPSREVTIMKPGSGYHPWQVWYLDDMTDAKQASQVAVGIISRAPCLNGIPPLSPDGIQIELVCLQAPQGPPTGSSKDHD</sequence>
<proteinExistence type="predicted"/>
<feature type="signal peptide" evidence="1">
    <location>
        <begin position="1"/>
        <end position="27"/>
    </location>
</feature>
<evidence type="ECO:0000256" key="1">
    <source>
        <dbReference type="SAM" id="SignalP"/>
    </source>
</evidence>
<evidence type="ECO:0000313" key="3">
    <source>
        <dbReference type="Proteomes" id="UP001149165"/>
    </source>
</evidence>
<organism evidence="2 3">
    <name type="scientific">Penicillium angulare</name>
    <dbReference type="NCBI Taxonomy" id="116970"/>
    <lineage>
        <taxon>Eukaryota</taxon>
        <taxon>Fungi</taxon>
        <taxon>Dikarya</taxon>
        <taxon>Ascomycota</taxon>
        <taxon>Pezizomycotina</taxon>
        <taxon>Eurotiomycetes</taxon>
        <taxon>Eurotiomycetidae</taxon>
        <taxon>Eurotiales</taxon>
        <taxon>Aspergillaceae</taxon>
        <taxon>Penicillium</taxon>
    </lineage>
</organism>
<name>A0A9W9FXQ9_9EURO</name>
<gene>
    <name evidence="2" type="ORF">N7456_005011</name>
</gene>
<accession>A0A9W9FXQ9</accession>
<dbReference type="AlphaFoldDB" id="A0A9W9FXQ9"/>
<dbReference type="EMBL" id="JAPQKH010000003">
    <property type="protein sequence ID" value="KAJ5108336.1"/>
    <property type="molecule type" value="Genomic_DNA"/>
</dbReference>
<dbReference type="OrthoDB" id="4524870at2759"/>
<keyword evidence="3" id="KW-1185">Reference proteome</keyword>
<protein>
    <submittedName>
        <fullName evidence="2">Uncharacterized protein</fullName>
    </submittedName>
</protein>